<dbReference type="EMBL" id="CP038231">
    <property type="protein sequence ID" value="QDH13636.1"/>
    <property type="molecule type" value="Genomic_DNA"/>
</dbReference>
<dbReference type="PANTHER" id="PTHR33449">
    <property type="entry name" value="NUCLEOID-ASSOCIATED PROTEIN YBAB"/>
    <property type="match status" value="1"/>
</dbReference>
<feature type="region of interest" description="Disordered" evidence="3">
    <location>
        <begin position="1"/>
        <end position="20"/>
    </location>
</feature>
<keyword evidence="5" id="KW-1185">Reference proteome</keyword>
<dbReference type="InterPro" id="IPR036894">
    <property type="entry name" value="YbaB-like_sf"/>
</dbReference>
<dbReference type="KEGG" id="swf:E3E12_04900"/>
<dbReference type="GO" id="GO:0003677">
    <property type="term" value="F:DNA binding"/>
    <property type="evidence" value="ECO:0007669"/>
    <property type="project" value="UniProtKB-UniRule"/>
</dbReference>
<dbReference type="PANTHER" id="PTHR33449:SF1">
    <property type="entry name" value="NUCLEOID-ASSOCIATED PROTEIN YBAB"/>
    <property type="match status" value="1"/>
</dbReference>
<reference evidence="4 5" key="1">
    <citation type="submission" date="2019-03" db="EMBL/GenBank/DDBJ databases">
        <title>The complete genome sequence of Swingsia_sp. F3b2 LMG30590(T).</title>
        <authorList>
            <person name="Chua K.-O."/>
            <person name="Chan K.-G."/>
            <person name="See-Too W.-S."/>
        </authorList>
    </citation>
    <scope>NUCLEOTIDE SEQUENCE [LARGE SCALE GENOMIC DNA]</scope>
    <source>
        <strain evidence="4 5">F3b2</strain>
    </source>
</reference>
<evidence type="ECO:0000313" key="4">
    <source>
        <dbReference type="EMBL" id="QDH13636.1"/>
    </source>
</evidence>
<dbReference type="Proteomes" id="UP000318709">
    <property type="component" value="Chromosome"/>
</dbReference>
<dbReference type="SUPFAM" id="SSF82607">
    <property type="entry name" value="YbaB-like"/>
    <property type="match status" value="1"/>
</dbReference>
<dbReference type="GO" id="GO:0043590">
    <property type="term" value="C:bacterial nucleoid"/>
    <property type="evidence" value="ECO:0007669"/>
    <property type="project" value="UniProtKB-UniRule"/>
</dbReference>
<comment type="subcellular location">
    <subcellularLocation>
        <location evidence="2">Cytoplasm</location>
        <location evidence="2">Nucleoid</location>
    </subcellularLocation>
</comment>
<dbReference type="OrthoDB" id="9803080at2"/>
<gene>
    <name evidence="4" type="ORF">E3E12_04900</name>
</gene>
<dbReference type="AlphaFoldDB" id="A0A4Y6UAZ9"/>
<evidence type="ECO:0000256" key="2">
    <source>
        <dbReference type="HAMAP-Rule" id="MF_00274"/>
    </source>
</evidence>
<comment type="function">
    <text evidence="2">Binds to DNA and alters its conformation. May be involved in regulation of gene expression, nucleoid organization and DNA protection.</text>
</comment>
<evidence type="ECO:0000256" key="3">
    <source>
        <dbReference type="SAM" id="MobiDB-lite"/>
    </source>
</evidence>
<evidence type="ECO:0000256" key="1">
    <source>
        <dbReference type="ARBA" id="ARBA00023125"/>
    </source>
</evidence>
<keyword evidence="2" id="KW-0963">Cytoplasm</keyword>
<sequence length="107" mass="11621">MKNLAGMMKQATQMQARMKEAQERLTQLTLEGEAGNGLVRLKLTGKGDLNDLVIDPKLADPDDMETLQDLVMAAYADARKKAEAASKEEMSKVTGGITLPPGLEMPF</sequence>
<name>A0A4Y6UAZ9_9PROT</name>
<comment type="similarity">
    <text evidence="2">Belongs to the YbaB/EbfC family.</text>
</comment>
<organism evidence="4 5">
    <name type="scientific">Formicincola oecophyllae</name>
    <dbReference type="NCBI Taxonomy" id="2558361"/>
    <lineage>
        <taxon>Bacteria</taxon>
        <taxon>Pseudomonadati</taxon>
        <taxon>Pseudomonadota</taxon>
        <taxon>Alphaproteobacteria</taxon>
        <taxon>Acetobacterales</taxon>
        <taxon>Acetobacteraceae</taxon>
        <taxon>Formicincola</taxon>
    </lineage>
</organism>
<dbReference type="PIRSF" id="PIRSF004555">
    <property type="entry name" value="UCP004555"/>
    <property type="match status" value="1"/>
</dbReference>
<accession>A0A4Y6UAZ9</accession>
<dbReference type="RefSeq" id="WP_141443344.1">
    <property type="nucleotide sequence ID" value="NZ_CP038231.1"/>
</dbReference>
<comment type="subunit">
    <text evidence="2">Homodimer.</text>
</comment>
<dbReference type="InterPro" id="IPR004401">
    <property type="entry name" value="YbaB/EbfC"/>
</dbReference>
<evidence type="ECO:0000313" key="5">
    <source>
        <dbReference type="Proteomes" id="UP000318709"/>
    </source>
</evidence>
<dbReference type="NCBIfam" id="TIGR00103">
    <property type="entry name" value="DNA_YbaB_EbfC"/>
    <property type="match status" value="1"/>
</dbReference>
<feature type="region of interest" description="Disordered" evidence="3">
    <location>
        <begin position="83"/>
        <end position="107"/>
    </location>
</feature>
<dbReference type="GO" id="GO:0005829">
    <property type="term" value="C:cytosol"/>
    <property type="evidence" value="ECO:0007669"/>
    <property type="project" value="TreeGrafter"/>
</dbReference>
<keyword evidence="1 2" id="KW-0238">DNA-binding</keyword>
<protein>
    <recommendedName>
        <fullName evidence="2">Nucleoid-associated protein E3E12_04900</fullName>
    </recommendedName>
</protein>
<dbReference type="Gene3D" id="3.30.1310.10">
    <property type="entry name" value="Nucleoid-associated protein YbaB-like domain"/>
    <property type="match status" value="1"/>
</dbReference>
<dbReference type="HAMAP" id="MF_00274">
    <property type="entry name" value="DNA_YbaB_EbfC"/>
    <property type="match status" value="1"/>
</dbReference>
<dbReference type="Pfam" id="PF02575">
    <property type="entry name" value="YbaB_DNA_bd"/>
    <property type="match status" value="1"/>
</dbReference>
<proteinExistence type="inferred from homology"/>